<evidence type="ECO:0000313" key="3">
    <source>
        <dbReference type="EMBL" id="GIL83817.1"/>
    </source>
</evidence>
<feature type="region of interest" description="Disordered" evidence="2">
    <location>
        <begin position="73"/>
        <end position="106"/>
    </location>
</feature>
<gene>
    <name evidence="3" type="ORF">Vretifemale_12552</name>
    <name evidence="4" type="ORF">Vretimale_10487</name>
</gene>
<sequence length="2062" mass="211342">MAPKPKVADLEAELKSKEAELQAAHSALVKAEASRAKLKQYLESFREQAVSTTELINKFRNLQQDYDSLQEKYQQLKQETERQPTAAVETGTLPPDGSAGASGPDLAIASLEEQLREERQRGQQLQERCARLQEEQQAAAREVEQLRREKQQQQHSQAVSGPAASSKRQQDAQKSAQDLLLQLQEEQRLSAELRTQLQSAVRQQQLLLQQQEGGSPVGGSAAVRRAGVAASSLPLGEVGTAAVTTGVAAAAAHTQATTRKTAGCPSTTATAASRRRRGRGDESRSLGSVGESAATTSESDSESGGDGNRGCDGGGSLGRASSGQHRRAREVAAAQSRWKAAEAALETTRREVEELRRREAAQKAEMDQLQAQLQALQALVAEHAAALKRQSVHLQQHDAILQRQNLQLERHGDQLQLHDIYQQRHENCLQEYNDHLKRHDLQLEQHKGELQRHSNELVVAREGHEAETAAVHRQLDGFVAQLRSINRTHSILRQAFGGSDVGGSVGEGNVDDHGFRATGAVKGASGQPNVGSLLPPPAAARRDGFGAPPAARDAMETGTAAAVCTGPFSTKELRPETQGAIEVAVDGGIAALGWAALGVPEDDEAEDEQEKAGRHRDKRQRLENSDMTVILGRGGGVGMQPNCVAANEYPLPPQELQQQQQPGQHHQVPTANVHSAAAAAALRCDVVEASGLQPFAGASTERKDRKRRAAAAPADDAGGETSKHRQGRGRPRKERIPSELLSTLLDGKATGAGNLTKVAAATARRAAAAVQANTLQPMPLASAICSAILRCCRDRVSVTAAANVDAGTVPPPRSMAMAIDGLPTNEAGLQRGGSSRDRGAAAAEGTMANGGFLSVLLPPGRSRGQAGPGAATATAAGFGRVTLLDALACLWCEPVEQQRQLIKWLLQVVGDTDRILGKEMTVLRGNGDSAAAVCAAVETDGGGGSDGAADLRKASASHPSFRAAANASPLTIVGGTGQTKIGVAAAVVEAATREQPGNGQVAPPRRKPVALLGSLLAHQLNAVACCPLDGRSLPAEAEAAAYGGGLRGKGVVNGVGTGGTAVLLQGKGTETVTGGAAAGSTSGPASLPQRCAASHALGQLFRLYGDREGYQSTALELLHVAAEARSSNALLSSGTAVAIAANCECGQQPAVPASCPSGAVANIRTSAPQAADARADCSLVPLCCLTVGWPQALSTPPLLTLPLPALVQADNQASSADATAAAAAAKTTMPLDDGGFSRQGPPLTISTGLGAAQGRRVGTSHDRVAAGGYRAWGGLHEGLDDRDNLEDMFGDVEPESPHSPPRLGSGLLEMAEALVWADPAWEAQLVSEPLAVAIATCAQLLALERLAECCIGGMTSMGDGIGEGAGRGDANSTALPPIVATATVPQLPSRCSILSGSSESLVALDCHAEAVASAVLLRALWEQHQQPSTGLGNQKSVSLLLPGVAEVLLTVGAIQTAMQSGAAVTTIEAALAKGRMGDIDASGGLQSSANTSGGSKCRGDDGVGNNGSGSVGVDEDLNTVLSAALVRARSAISELASRLMGLLLTAVMERQQLGLRRHAHVGQQRQQEQQLYRPVDRATGDDPSGGAAAAQGPSEAPGTQSHLHMPVTFMLPSDGAEAAYLLNLRQALLLTCHLLPHDQVYDRVLRQLVLWLYPGGPVAISSAAGTQQPKRRHEAMLLATGQAMAGGVLADGGEGPVAAADTAASAAGSPLMVTGMEAADVPGMAVRICSGQPLLTADGTAAKVETAAAKVAIARPLPSLAACSLDLGTVRLVLELIKDIACQALGCAAAYDGRGQLFAPASPSASPSPSTSSPDTSTGSGTNADALVLRLACSSLCESLAGLLPALQHRVLCGEDIVAAAAQGGEVGGMQEVQQGPGVAAAAGGEATDVPRVAGCGEEGEGIDAAVATLLSVVAQVAGMCVAGLPLEPPTSAAAAAAAAAHHSAGGGMRWDSDAAALGGQAGPNTGSGPTSAEGLTVRFSTSREAVGEEVKARVGRALRAVQQGLIGPVGGKTVAAAAVVGLPVQPGNAGQAAKWQGPAPRPLEGLLAAPCLVEDLPMVDM</sequence>
<feature type="region of interest" description="Disordered" evidence="2">
    <location>
        <begin position="140"/>
        <end position="176"/>
    </location>
</feature>
<keyword evidence="6" id="KW-1185">Reference proteome</keyword>
<feature type="compositionally biased region" description="Low complexity" evidence="2">
    <location>
        <begin position="1581"/>
        <end position="1598"/>
    </location>
</feature>
<feature type="compositionally biased region" description="Gly residues" evidence="2">
    <location>
        <begin position="304"/>
        <end position="317"/>
    </location>
</feature>
<evidence type="ECO:0000313" key="6">
    <source>
        <dbReference type="Proteomes" id="UP000747110"/>
    </source>
</evidence>
<evidence type="ECO:0000256" key="2">
    <source>
        <dbReference type="SAM" id="MobiDB-lite"/>
    </source>
</evidence>
<keyword evidence="1" id="KW-0175">Coiled coil</keyword>
<feature type="region of interest" description="Disordered" evidence="2">
    <location>
        <begin position="697"/>
        <end position="737"/>
    </location>
</feature>
<feature type="compositionally biased region" description="Polar residues" evidence="2">
    <location>
        <begin position="1484"/>
        <end position="1494"/>
    </location>
</feature>
<organism evidence="4 5">
    <name type="scientific">Volvox reticuliferus</name>
    <dbReference type="NCBI Taxonomy" id="1737510"/>
    <lineage>
        <taxon>Eukaryota</taxon>
        <taxon>Viridiplantae</taxon>
        <taxon>Chlorophyta</taxon>
        <taxon>core chlorophytes</taxon>
        <taxon>Chlorophyceae</taxon>
        <taxon>CS clade</taxon>
        <taxon>Chlamydomonadales</taxon>
        <taxon>Volvocaceae</taxon>
        <taxon>Volvox</taxon>
    </lineage>
</organism>
<dbReference type="EMBL" id="BNCQ01000020">
    <property type="protein sequence ID" value="GIM06217.1"/>
    <property type="molecule type" value="Genomic_DNA"/>
</dbReference>
<feature type="compositionally biased region" description="Low complexity" evidence="2">
    <location>
        <begin position="253"/>
        <end position="272"/>
    </location>
</feature>
<feature type="compositionally biased region" description="Basic and acidic residues" evidence="2">
    <location>
        <begin position="141"/>
        <end position="152"/>
    </location>
</feature>
<proteinExistence type="predicted"/>
<feature type="region of interest" description="Disordered" evidence="2">
    <location>
        <begin position="1945"/>
        <end position="1975"/>
    </location>
</feature>
<feature type="region of interest" description="Disordered" evidence="2">
    <location>
        <begin position="253"/>
        <end position="330"/>
    </location>
</feature>
<feature type="coiled-coil region" evidence="1">
    <location>
        <begin position="338"/>
        <end position="386"/>
    </location>
</feature>
<evidence type="ECO:0000256" key="1">
    <source>
        <dbReference type="SAM" id="Coils"/>
    </source>
</evidence>
<comment type="caution">
    <text evidence="4">The sequence shown here is derived from an EMBL/GenBank/DDBJ whole genome shotgun (WGS) entry which is preliminary data.</text>
</comment>
<feature type="coiled-coil region" evidence="1">
    <location>
        <begin position="429"/>
        <end position="456"/>
    </location>
</feature>
<name>A0A8J4GET6_9CHLO</name>
<reference evidence="4" key="1">
    <citation type="journal article" date="2021" name="Proc. Natl. Acad. Sci. U.S.A.">
        <title>Three genomes in the algal genus Volvox reveal the fate of a haploid sex-determining region after a transition to homothallism.</title>
        <authorList>
            <person name="Yamamoto K."/>
            <person name="Hamaji T."/>
            <person name="Kawai-Toyooka H."/>
            <person name="Matsuzaki R."/>
            <person name="Takahashi F."/>
            <person name="Nishimura Y."/>
            <person name="Kawachi M."/>
            <person name="Noguchi H."/>
            <person name="Minakuchi Y."/>
            <person name="Umen J.G."/>
            <person name="Toyoda A."/>
            <person name="Nozaki H."/>
        </authorList>
    </citation>
    <scope>NUCLEOTIDE SEQUENCE</scope>
    <source>
        <strain evidence="4">NIES-3785</strain>
        <strain evidence="3">NIES-3786</strain>
    </source>
</reference>
<evidence type="ECO:0000313" key="5">
    <source>
        <dbReference type="Proteomes" id="UP000722791"/>
    </source>
</evidence>
<feature type="compositionally biased region" description="Low complexity" evidence="2">
    <location>
        <begin position="285"/>
        <end position="298"/>
    </location>
</feature>
<feature type="region of interest" description="Disordered" evidence="2">
    <location>
        <begin position="600"/>
        <end position="626"/>
    </location>
</feature>
<accession>A0A8J4GET6</accession>
<feature type="region of interest" description="Disordered" evidence="2">
    <location>
        <begin position="1558"/>
        <end position="1601"/>
    </location>
</feature>
<protein>
    <submittedName>
        <fullName evidence="4">Uncharacterized protein</fullName>
    </submittedName>
</protein>
<dbReference type="Proteomes" id="UP000722791">
    <property type="component" value="Unassembled WGS sequence"/>
</dbReference>
<dbReference type="EMBL" id="BNCP01000027">
    <property type="protein sequence ID" value="GIL83817.1"/>
    <property type="molecule type" value="Genomic_DNA"/>
</dbReference>
<feature type="region of interest" description="Disordered" evidence="2">
    <location>
        <begin position="1482"/>
        <end position="1512"/>
    </location>
</feature>
<dbReference type="OrthoDB" id="553379at2759"/>
<dbReference type="Proteomes" id="UP000747110">
    <property type="component" value="Unassembled WGS sequence"/>
</dbReference>
<feature type="region of interest" description="Disordered" evidence="2">
    <location>
        <begin position="1800"/>
        <end position="1820"/>
    </location>
</feature>
<feature type="compositionally biased region" description="Acidic residues" evidence="2">
    <location>
        <begin position="600"/>
        <end position="609"/>
    </location>
</feature>
<feature type="compositionally biased region" description="Basic residues" evidence="2">
    <location>
        <begin position="724"/>
        <end position="733"/>
    </location>
</feature>
<evidence type="ECO:0000313" key="4">
    <source>
        <dbReference type="EMBL" id="GIM06217.1"/>
    </source>
</evidence>